<evidence type="ECO:0000313" key="3">
    <source>
        <dbReference type="Proteomes" id="UP001470230"/>
    </source>
</evidence>
<dbReference type="InterPro" id="IPR006626">
    <property type="entry name" value="PbH1"/>
</dbReference>
<name>A0ABR2H1S3_9EUKA</name>
<gene>
    <name evidence="2" type="ORF">M9Y10_031100</name>
</gene>
<comment type="caution">
    <text evidence="2">The sequence shown here is derived from an EMBL/GenBank/DDBJ whole genome shotgun (WGS) entry which is preliminary data.</text>
</comment>
<accession>A0ABR2H1S3</accession>
<sequence length="532" mass="58936">MVFKKCTFTQNKAVRHGGTLAIQTCQKVEISECTFDGNVANYKPSSKLLFQDYYNLKEEGRGGAIYFNPVFTYKNNPNQQAHDPANNFLREAKIDSCTFTSNSAFDGYAIYIEGDDPGTKFIITNNRFKGNYDTVSNSMERGIITSEIENLYEGKVVSSNKFEDRNIAPLLFVYHDGNTPTPTPPPTPIEIVYGDEQCGTRCYFVGQDENAIAGQLIIVVKESFDESSSNDTESGGAIYFINCGLSIKDSKFTECKSTAGGGGAIYINNDFDQRNQILIEDVTFTDCKSYYGGAVYIRSSSYNDEVSIKRCNFISNQLLGKRDGIQLYGGSALYLHTRSVDVENCQFTSNKGKGGAVKVVNTFDDTNGNGISLMQGSSIINNIFIKNCLFNDQDKSTSSIYYIGGKFGSYLEVTNCEFKGPLDEKTHYIDGKQIAKDSPKLFIKSCKFDGDYKYSLNIKEDFFLVDLNDQKFKVDSAAENKSGLDLVKLFYLAGVPTLAVLAIAVILVAVKITKHSQQENEDGADDDNSQNL</sequence>
<keyword evidence="1" id="KW-0812">Transmembrane</keyword>
<proteinExistence type="predicted"/>
<keyword evidence="1" id="KW-0472">Membrane</keyword>
<dbReference type="InterPro" id="IPR011050">
    <property type="entry name" value="Pectin_lyase_fold/virulence"/>
</dbReference>
<evidence type="ECO:0008006" key="4">
    <source>
        <dbReference type="Google" id="ProtNLM"/>
    </source>
</evidence>
<evidence type="ECO:0000313" key="2">
    <source>
        <dbReference type="EMBL" id="KAK8840160.1"/>
    </source>
</evidence>
<dbReference type="PANTHER" id="PTHR11319:SF35">
    <property type="entry name" value="OUTER MEMBRANE PROTEIN PMPC-RELATED"/>
    <property type="match status" value="1"/>
</dbReference>
<keyword evidence="3" id="KW-1185">Reference proteome</keyword>
<dbReference type="Proteomes" id="UP001470230">
    <property type="component" value="Unassembled WGS sequence"/>
</dbReference>
<reference evidence="2 3" key="1">
    <citation type="submission" date="2024-04" db="EMBL/GenBank/DDBJ databases">
        <title>Tritrichomonas musculus Genome.</title>
        <authorList>
            <person name="Alves-Ferreira E."/>
            <person name="Grigg M."/>
            <person name="Lorenzi H."/>
            <person name="Galac M."/>
        </authorList>
    </citation>
    <scope>NUCLEOTIDE SEQUENCE [LARGE SCALE GENOMIC DNA]</scope>
    <source>
        <strain evidence="2 3">EAF2021</strain>
    </source>
</reference>
<evidence type="ECO:0000256" key="1">
    <source>
        <dbReference type="SAM" id="Phobius"/>
    </source>
</evidence>
<dbReference type="PANTHER" id="PTHR11319">
    <property type="entry name" value="G PROTEIN-COUPLED RECEPTOR-RELATED"/>
    <property type="match status" value="1"/>
</dbReference>
<dbReference type="SUPFAM" id="SSF51126">
    <property type="entry name" value="Pectin lyase-like"/>
    <property type="match status" value="1"/>
</dbReference>
<keyword evidence="1" id="KW-1133">Transmembrane helix</keyword>
<organism evidence="2 3">
    <name type="scientific">Tritrichomonas musculus</name>
    <dbReference type="NCBI Taxonomy" id="1915356"/>
    <lineage>
        <taxon>Eukaryota</taxon>
        <taxon>Metamonada</taxon>
        <taxon>Parabasalia</taxon>
        <taxon>Tritrichomonadida</taxon>
        <taxon>Tritrichomonadidae</taxon>
        <taxon>Tritrichomonas</taxon>
    </lineage>
</organism>
<dbReference type="SMART" id="SM00710">
    <property type="entry name" value="PbH1"/>
    <property type="match status" value="7"/>
</dbReference>
<feature type="transmembrane region" description="Helical" evidence="1">
    <location>
        <begin position="489"/>
        <end position="510"/>
    </location>
</feature>
<dbReference type="EMBL" id="JAPFFF010000048">
    <property type="protein sequence ID" value="KAK8840160.1"/>
    <property type="molecule type" value="Genomic_DNA"/>
</dbReference>
<protein>
    <recommendedName>
        <fullName evidence="4">Right handed beta helix domain-containing protein</fullName>
    </recommendedName>
</protein>